<organism evidence="2 3">
    <name type="scientific">Protopolystoma xenopodis</name>
    <dbReference type="NCBI Taxonomy" id="117903"/>
    <lineage>
        <taxon>Eukaryota</taxon>
        <taxon>Metazoa</taxon>
        <taxon>Spiralia</taxon>
        <taxon>Lophotrochozoa</taxon>
        <taxon>Platyhelminthes</taxon>
        <taxon>Monogenea</taxon>
        <taxon>Polyopisthocotylea</taxon>
        <taxon>Polystomatidea</taxon>
        <taxon>Polystomatidae</taxon>
        <taxon>Protopolystoma</taxon>
    </lineage>
</organism>
<dbReference type="Gene3D" id="6.10.70.10">
    <property type="match status" value="1"/>
</dbReference>
<accession>A0A448XHP9</accession>
<sequence length="106" mass="11536">MVLMARLTDDASETSGKVPRPWSDFGNDHAYNALCTRSHTSGPLSSSQVEALGHDGEALFNFVISASDPASVESQLTQRQHCALQAYRELAIRLAVDNAVPDRKVH</sequence>
<feature type="region of interest" description="Disordered" evidence="1">
    <location>
        <begin position="1"/>
        <end position="21"/>
    </location>
</feature>
<dbReference type="AlphaFoldDB" id="A0A448XHP9"/>
<proteinExistence type="predicted"/>
<dbReference type="SUPFAM" id="SSF81878">
    <property type="entry name" value="BRCA2 tower domain"/>
    <property type="match status" value="1"/>
</dbReference>
<keyword evidence="3" id="KW-1185">Reference proteome</keyword>
<evidence type="ECO:0000256" key="1">
    <source>
        <dbReference type="SAM" id="MobiDB-lite"/>
    </source>
</evidence>
<reference evidence="2" key="1">
    <citation type="submission" date="2018-11" db="EMBL/GenBank/DDBJ databases">
        <authorList>
            <consortium name="Pathogen Informatics"/>
        </authorList>
    </citation>
    <scope>NUCLEOTIDE SEQUENCE</scope>
</reference>
<gene>
    <name evidence="2" type="ORF">PXEA_LOCUS30513</name>
</gene>
<dbReference type="EMBL" id="CAAALY010253924">
    <property type="protein sequence ID" value="VEL37073.1"/>
    <property type="molecule type" value="Genomic_DNA"/>
</dbReference>
<name>A0A448XHP9_9PLAT</name>
<protein>
    <submittedName>
        <fullName evidence="2">Uncharacterized protein</fullName>
    </submittedName>
</protein>
<dbReference type="Proteomes" id="UP000784294">
    <property type="component" value="Unassembled WGS sequence"/>
</dbReference>
<dbReference type="OrthoDB" id="21095at2759"/>
<comment type="caution">
    <text evidence="2">The sequence shown here is derived from an EMBL/GenBank/DDBJ whole genome shotgun (WGS) entry which is preliminary data.</text>
</comment>
<evidence type="ECO:0000313" key="3">
    <source>
        <dbReference type="Proteomes" id="UP000784294"/>
    </source>
</evidence>
<evidence type="ECO:0000313" key="2">
    <source>
        <dbReference type="EMBL" id="VEL37073.1"/>
    </source>
</evidence>